<sequence>MKIIRQGILPKNVTYTLQCRKCSTVVQAEAHEGRAVHDPRDGDCLVFDCPTCGNEMWVNYKAQERRMSW</sequence>
<dbReference type="Proteomes" id="UP000246073">
    <property type="component" value="Unassembled WGS sequence"/>
</dbReference>
<proteinExistence type="predicted"/>
<protein>
    <submittedName>
        <fullName evidence="1">Uncharacterized protein</fullName>
    </submittedName>
</protein>
<name>A0A2P9HK39_9HYPH</name>
<gene>
    <name evidence="1" type="ORF">OHAE_316</name>
</gene>
<evidence type="ECO:0000313" key="1">
    <source>
        <dbReference type="EMBL" id="SPL64449.1"/>
    </source>
</evidence>
<dbReference type="RefSeq" id="WP_109368304.1">
    <property type="nucleotide sequence ID" value="NZ_OOFM01000005.1"/>
</dbReference>
<dbReference type="AlphaFoldDB" id="A0A2P9HK39"/>
<dbReference type="EMBL" id="OOFM01000005">
    <property type="protein sequence ID" value="SPL64449.1"/>
    <property type="molecule type" value="Genomic_DNA"/>
</dbReference>
<evidence type="ECO:0000313" key="2">
    <source>
        <dbReference type="Proteomes" id="UP000246073"/>
    </source>
</evidence>
<reference evidence="2" key="1">
    <citation type="submission" date="2017-12" db="EMBL/GenBank/DDBJ databases">
        <authorList>
            <person name="Diaz M."/>
        </authorList>
    </citation>
    <scope>NUCLEOTIDE SEQUENCE [LARGE SCALE GENOMIC DNA]</scope>
    <source>
        <strain evidence="2">FI11154</strain>
    </source>
</reference>
<accession>A0A2P9HK39</accession>
<organism evidence="1 2">
    <name type="scientific">Ochrobactrum soli</name>
    <dbReference type="NCBI Taxonomy" id="2448455"/>
    <lineage>
        <taxon>Bacteria</taxon>
        <taxon>Pseudomonadati</taxon>
        <taxon>Pseudomonadota</taxon>
        <taxon>Alphaproteobacteria</taxon>
        <taxon>Hyphomicrobiales</taxon>
        <taxon>Brucellaceae</taxon>
        <taxon>Brucella/Ochrobactrum group</taxon>
        <taxon>Ochrobactrum</taxon>
    </lineage>
</organism>